<dbReference type="PANTHER" id="PTHR43798">
    <property type="entry name" value="MONOACYLGLYCEROL LIPASE"/>
    <property type="match status" value="1"/>
</dbReference>
<dbReference type="OrthoDB" id="2086224at2"/>
<comment type="caution">
    <text evidence="2">The sequence shown here is derived from an EMBL/GenBank/DDBJ whole genome shotgun (WGS) entry which is preliminary data.</text>
</comment>
<dbReference type="PRINTS" id="PR00111">
    <property type="entry name" value="ABHYDROLASE"/>
</dbReference>
<proteinExistence type="predicted"/>
<reference evidence="2 3" key="1">
    <citation type="submission" date="2017-10" db="EMBL/GenBank/DDBJ databases">
        <title>Draft genome of two endophytic bacteria isolated from 'guarana' Paullinia cupana (Mart.) Ducke.</title>
        <authorList>
            <person name="Siqueira K.A."/>
            <person name="Liotti R.G."/>
            <person name="Mendes T.A."/>
            <person name="Soares M.A."/>
        </authorList>
    </citation>
    <scope>NUCLEOTIDE SEQUENCE [LARGE SCALE GENOMIC DNA]</scope>
    <source>
        <strain evidence="2 3">342</strain>
    </source>
</reference>
<keyword evidence="3" id="KW-1185">Reference proteome</keyword>
<evidence type="ECO:0000313" key="3">
    <source>
        <dbReference type="Proteomes" id="UP000239181"/>
    </source>
</evidence>
<dbReference type="Pfam" id="PF00561">
    <property type="entry name" value="Abhydrolase_1"/>
    <property type="match status" value="1"/>
</dbReference>
<dbReference type="AlphaFoldDB" id="A0A2S9IE73"/>
<keyword evidence="2" id="KW-0378">Hydrolase</keyword>
<dbReference type="InterPro" id="IPR000073">
    <property type="entry name" value="AB_hydrolase_1"/>
</dbReference>
<dbReference type="RefSeq" id="WP_105592220.1">
    <property type="nucleotide sequence ID" value="NZ_PDET01000004.1"/>
</dbReference>
<protein>
    <submittedName>
        <fullName evidence="2">Alpha/beta hydrolase</fullName>
    </submittedName>
</protein>
<name>A0A2S9IE73_9GAMM</name>
<evidence type="ECO:0000259" key="1">
    <source>
        <dbReference type="Pfam" id="PF00561"/>
    </source>
</evidence>
<dbReference type="Proteomes" id="UP000239181">
    <property type="component" value="Unassembled WGS sequence"/>
</dbReference>
<dbReference type="InterPro" id="IPR050266">
    <property type="entry name" value="AB_hydrolase_sf"/>
</dbReference>
<evidence type="ECO:0000313" key="2">
    <source>
        <dbReference type="EMBL" id="PRD16086.1"/>
    </source>
</evidence>
<dbReference type="GO" id="GO:0016787">
    <property type="term" value="F:hydrolase activity"/>
    <property type="evidence" value="ECO:0007669"/>
    <property type="project" value="UniProtKB-KW"/>
</dbReference>
<dbReference type="Gene3D" id="3.40.50.1820">
    <property type="entry name" value="alpha/beta hydrolase"/>
    <property type="match status" value="1"/>
</dbReference>
<sequence length="235" mass="25756">MTALVLLPGLMCDAGLWQGLLPQLEATGPVTFGDLSQGESVEEMAASVLECCPPEFVLVGFSMGGFVAREIARQVPHRIRGLVLIATSSAADSVMQSQFKATVAGKLEQDSGPFRGLSHRAIKLSLGQQHEDDPQLVQQILDMSLRLGRETWIRQLLMARNSDSHLLADIRCPTLVIAAADDRMRSLAESRALCEAIPDAEFRLVEDSGHMLPLEQPQRLAAILTEWINTCITRR</sequence>
<feature type="domain" description="AB hydrolase-1" evidence="1">
    <location>
        <begin position="54"/>
        <end position="216"/>
    </location>
</feature>
<gene>
    <name evidence="2" type="ORF">CQW29_08115</name>
</gene>
<organism evidence="2 3">
    <name type="scientific">Pantoea coffeiphila</name>
    <dbReference type="NCBI Taxonomy" id="1465635"/>
    <lineage>
        <taxon>Bacteria</taxon>
        <taxon>Pseudomonadati</taxon>
        <taxon>Pseudomonadota</taxon>
        <taxon>Gammaproteobacteria</taxon>
        <taxon>Enterobacterales</taxon>
        <taxon>Erwiniaceae</taxon>
        <taxon>Pantoea</taxon>
    </lineage>
</organism>
<dbReference type="EMBL" id="PDET01000004">
    <property type="protein sequence ID" value="PRD16086.1"/>
    <property type="molecule type" value="Genomic_DNA"/>
</dbReference>
<dbReference type="InterPro" id="IPR029058">
    <property type="entry name" value="AB_hydrolase_fold"/>
</dbReference>
<accession>A0A2S9IE73</accession>
<dbReference type="SUPFAM" id="SSF53474">
    <property type="entry name" value="alpha/beta-Hydrolases"/>
    <property type="match status" value="1"/>
</dbReference>